<protein>
    <submittedName>
        <fullName evidence="1">Uncharacterized protein</fullName>
    </submittedName>
</protein>
<dbReference type="EMBL" id="GBXM01024738">
    <property type="protein sequence ID" value="JAH83839.1"/>
    <property type="molecule type" value="Transcribed_RNA"/>
</dbReference>
<organism evidence="1">
    <name type="scientific">Anguilla anguilla</name>
    <name type="common">European freshwater eel</name>
    <name type="synonym">Muraena anguilla</name>
    <dbReference type="NCBI Taxonomy" id="7936"/>
    <lineage>
        <taxon>Eukaryota</taxon>
        <taxon>Metazoa</taxon>
        <taxon>Chordata</taxon>
        <taxon>Craniata</taxon>
        <taxon>Vertebrata</taxon>
        <taxon>Euteleostomi</taxon>
        <taxon>Actinopterygii</taxon>
        <taxon>Neopterygii</taxon>
        <taxon>Teleostei</taxon>
        <taxon>Anguilliformes</taxon>
        <taxon>Anguillidae</taxon>
        <taxon>Anguilla</taxon>
    </lineage>
</organism>
<reference evidence="1" key="1">
    <citation type="submission" date="2014-11" db="EMBL/GenBank/DDBJ databases">
        <authorList>
            <person name="Amaro Gonzalez C."/>
        </authorList>
    </citation>
    <scope>NUCLEOTIDE SEQUENCE</scope>
</reference>
<accession>A0A0E9W0D7</accession>
<dbReference type="AlphaFoldDB" id="A0A0E9W0D7"/>
<evidence type="ECO:0000313" key="1">
    <source>
        <dbReference type="EMBL" id="JAH83839.1"/>
    </source>
</evidence>
<sequence length="41" mass="5110">MLFINLYILLFKDRWYSESRCTRQTQYLQVLLSQGKYKFSK</sequence>
<proteinExistence type="predicted"/>
<reference evidence="1" key="2">
    <citation type="journal article" date="2015" name="Fish Shellfish Immunol.">
        <title>Early steps in the European eel (Anguilla anguilla)-Vibrio vulnificus interaction in the gills: Role of the RtxA13 toxin.</title>
        <authorList>
            <person name="Callol A."/>
            <person name="Pajuelo D."/>
            <person name="Ebbesson L."/>
            <person name="Teles M."/>
            <person name="MacKenzie S."/>
            <person name="Amaro C."/>
        </authorList>
    </citation>
    <scope>NUCLEOTIDE SEQUENCE</scope>
</reference>
<name>A0A0E9W0D7_ANGAN</name>